<dbReference type="AlphaFoldDB" id="K1S1W7"/>
<dbReference type="Pfam" id="PF04607">
    <property type="entry name" value="RelA_SpoT"/>
    <property type="match status" value="1"/>
</dbReference>
<evidence type="ECO:0000259" key="4">
    <source>
        <dbReference type="PROSITE" id="PS51880"/>
    </source>
</evidence>
<dbReference type="FunFam" id="1.10.3210.10:FF:000001">
    <property type="entry name" value="GTP pyrophosphokinase RelA"/>
    <property type="match status" value="1"/>
</dbReference>
<evidence type="ECO:0000256" key="1">
    <source>
        <dbReference type="ARBA" id="ARBA00007476"/>
    </source>
</evidence>
<keyword evidence="5" id="KW-0808">Transferase</keyword>
<comment type="caution">
    <text evidence="5">The sequence shown here is derived from an EMBL/GenBank/DDBJ whole genome shotgun (WGS) entry which is preliminary data.</text>
</comment>
<sequence length="719" mass="82296">MSHSRDTITFKDVMDKAKNYIKDENELNNIKKAYELADTKHEGQFRKSGEPYIVHPLNVALILTTIYADSETLQAALLHDVLEDCDCSKEEMTAIVGPTVTKLVEGVTKISRLHFSTENEYLIEYYKKIIVGMSEDVRVIIVKLADRLHNMRTLWALPEVKQKKIAKEALEILAPIGDHLGIHKIKSELEDLSLRYLKPDVFYDIAEKLNKTKIEREHTVGEMMQSVGDLLTEHNINYEMMGRAKSIYSIYRKLNKGKRFSEIYDLSALRILVETKQECYLALGIIHSKYRPMPKRFKDYIAMPKPNMYQSLHTTVFGIGGYLFEIQIRTHEMDEIAENGIASHWAYKENKDATATKNTLQTSTEQKLQFFKSIIDLSNDKMSSEDFVNSVRDEVLNNNIYCFTPKGDIIELPRGATPIDFAYKVHTKVGETTTGAIINNNIEPLNYSLQDGDIVKIITNKNSTPSQEWINFVKCTATRNKIKSFFTKSEKEVYIERGKDTLEKELRKRKLSISTFFSPENLKKLYTALKVDTTDEIYLNVGNGKTAPNSVINIIDKPYEEKEAPKKVVIEDKDKQADIIVAGLDKVKVNLANCCNPVYGDEIIGYITKGNGISIHRVSCHNLDVIDNRTVEVKWSDSTNKRYLSIILVYSNSMDNHMIDIIQKTSKLDISVDGIKSMYKTDAIVYEVTTYVRSLEQLNTLILNLSKESYITKVERVIR</sequence>
<dbReference type="EMBL" id="AJWZ01008227">
    <property type="protein sequence ID" value="EKC54712.1"/>
    <property type="molecule type" value="Genomic_DNA"/>
</dbReference>
<gene>
    <name evidence="5" type="ORF">OBE_11942</name>
</gene>
<dbReference type="PANTHER" id="PTHR21262">
    <property type="entry name" value="GUANOSINE-3',5'-BIS DIPHOSPHATE 3'-PYROPHOSPHOHYDROLASE"/>
    <property type="match status" value="1"/>
</dbReference>
<dbReference type="GO" id="GO:0005886">
    <property type="term" value="C:plasma membrane"/>
    <property type="evidence" value="ECO:0007669"/>
    <property type="project" value="TreeGrafter"/>
</dbReference>
<dbReference type="SMART" id="SM00471">
    <property type="entry name" value="HDc"/>
    <property type="match status" value="1"/>
</dbReference>
<dbReference type="PROSITE" id="PS51831">
    <property type="entry name" value="HD"/>
    <property type="match status" value="1"/>
</dbReference>
<keyword evidence="5" id="KW-0418">Kinase</keyword>
<evidence type="ECO:0000259" key="3">
    <source>
        <dbReference type="PROSITE" id="PS51831"/>
    </source>
</evidence>
<dbReference type="InterPro" id="IPR004811">
    <property type="entry name" value="RelA/Spo_fam"/>
</dbReference>
<accession>K1S1W7</accession>
<proteinExistence type="inferred from homology"/>
<dbReference type="SUPFAM" id="SSF81271">
    <property type="entry name" value="TGS-like"/>
    <property type="match status" value="1"/>
</dbReference>
<dbReference type="Gene3D" id="3.10.20.30">
    <property type="match status" value="1"/>
</dbReference>
<dbReference type="CDD" id="cd01668">
    <property type="entry name" value="TGS_RSH"/>
    <property type="match status" value="1"/>
</dbReference>
<dbReference type="SUPFAM" id="SSF109604">
    <property type="entry name" value="HD-domain/PDEase-like"/>
    <property type="match status" value="1"/>
</dbReference>
<dbReference type="CDD" id="cd05399">
    <property type="entry name" value="NT_Rel-Spo_like"/>
    <property type="match status" value="1"/>
</dbReference>
<evidence type="ECO:0000256" key="2">
    <source>
        <dbReference type="ARBA" id="ARBA00025704"/>
    </source>
</evidence>
<dbReference type="InterPro" id="IPR004095">
    <property type="entry name" value="TGS"/>
</dbReference>
<dbReference type="SMART" id="SM00954">
    <property type="entry name" value="RelA_SpoT"/>
    <property type="match status" value="1"/>
</dbReference>
<dbReference type="NCBIfam" id="TIGR00691">
    <property type="entry name" value="spoT_relA"/>
    <property type="match status" value="1"/>
</dbReference>
<reference evidence="5" key="1">
    <citation type="journal article" date="2013" name="Environ. Microbiol.">
        <title>Microbiota from the distal guts of lean and obese adolescents exhibit partial functional redundancy besides clear differences in community structure.</title>
        <authorList>
            <person name="Ferrer M."/>
            <person name="Ruiz A."/>
            <person name="Lanza F."/>
            <person name="Haange S.B."/>
            <person name="Oberbach A."/>
            <person name="Till H."/>
            <person name="Bargiela R."/>
            <person name="Campoy C."/>
            <person name="Segura M.T."/>
            <person name="Richter M."/>
            <person name="von Bergen M."/>
            <person name="Seifert J."/>
            <person name="Suarez A."/>
        </authorList>
    </citation>
    <scope>NUCLEOTIDE SEQUENCE</scope>
</reference>
<dbReference type="Pfam" id="PF13328">
    <property type="entry name" value="HD_4"/>
    <property type="match status" value="1"/>
</dbReference>
<feature type="domain" description="HD" evidence="3">
    <location>
        <begin position="52"/>
        <end position="151"/>
    </location>
</feature>
<evidence type="ECO:0000313" key="5">
    <source>
        <dbReference type="EMBL" id="EKC54712.1"/>
    </source>
</evidence>
<dbReference type="InterPro" id="IPR003607">
    <property type="entry name" value="HD/PDEase_dom"/>
</dbReference>
<dbReference type="PANTHER" id="PTHR21262:SF31">
    <property type="entry name" value="GTP PYROPHOSPHOKINASE"/>
    <property type="match status" value="1"/>
</dbReference>
<dbReference type="InterPro" id="IPR007685">
    <property type="entry name" value="RelA_SpoT"/>
</dbReference>
<dbReference type="InterPro" id="IPR012675">
    <property type="entry name" value="Beta-grasp_dom_sf"/>
</dbReference>
<protein>
    <submittedName>
        <fullName evidence="5">GTP diphosphokinase</fullName>
    </submittedName>
</protein>
<feature type="domain" description="TGS" evidence="4">
    <location>
        <begin position="398"/>
        <end position="459"/>
    </location>
</feature>
<dbReference type="PROSITE" id="PS51880">
    <property type="entry name" value="TGS"/>
    <property type="match status" value="1"/>
</dbReference>
<dbReference type="FunFam" id="3.30.460.10:FF:000001">
    <property type="entry name" value="GTP pyrophosphokinase RelA"/>
    <property type="match status" value="1"/>
</dbReference>
<name>K1S1W7_9ZZZZ</name>
<dbReference type="InterPro" id="IPR043519">
    <property type="entry name" value="NT_sf"/>
</dbReference>
<dbReference type="Pfam" id="PF02824">
    <property type="entry name" value="TGS"/>
    <property type="match status" value="1"/>
</dbReference>
<dbReference type="GO" id="GO:0016301">
    <property type="term" value="F:kinase activity"/>
    <property type="evidence" value="ECO:0007669"/>
    <property type="project" value="UniProtKB-KW"/>
</dbReference>
<comment type="pathway">
    <text evidence="2">Purine metabolism.</text>
</comment>
<dbReference type="InterPro" id="IPR012676">
    <property type="entry name" value="TGS-like"/>
</dbReference>
<dbReference type="InterPro" id="IPR006674">
    <property type="entry name" value="HD_domain"/>
</dbReference>
<dbReference type="Gene3D" id="1.10.3210.10">
    <property type="entry name" value="Hypothetical protein af1432"/>
    <property type="match status" value="1"/>
</dbReference>
<dbReference type="GO" id="GO:0015969">
    <property type="term" value="P:guanosine tetraphosphate metabolic process"/>
    <property type="evidence" value="ECO:0007669"/>
    <property type="project" value="InterPro"/>
</dbReference>
<organism evidence="5">
    <name type="scientific">human gut metagenome</name>
    <dbReference type="NCBI Taxonomy" id="408170"/>
    <lineage>
        <taxon>unclassified sequences</taxon>
        <taxon>metagenomes</taxon>
        <taxon>organismal metagenomes</taxon>
    </lineage>
</organism>
<dbReference type="InterPro" id="IPR033655">
    <property type="entry name" value="TGS_RelA/SpoT"/>
</dbReference>
<dbReference type="SUPFAM" id="SSF81301">
    <property type="entry name" value="Nucleotidyltransferase"/>
    <property type="match status" value="1"/>
</dbReference>
<dbReference type="CDD" id="cd00077">
    <property type="entry name" value="HDc"/>
    <property type="match status" value="1"/>
</dbReference>
<dbReference type="Gene3D" id="3.30.460.10">
    <property type="entry name" value="Beta Polymerase, domain 2"/>
    <property type="match status" value="1"/>
</dbReference>
<dbReference type="FunFam" id="3.10.20.30:FF:000002">
    <property type="entry name" value="GTP pyrophosphokinase (RelA/SpoT)"/>
    <property type="match status" value="1"/>
</dbReference>
<comment type="similarity">
    <text evidence="1">Belongs to the RelA/SpoT family.</text>
</comment>